<dbReference type="InterPro" id="IPR036663">
    <property type="entry name" value="Fumarylacetoacetase_C_sf"/>
</dbReference>
<organism evidence="4 5">
    <name type="scientific">Rhodococcus pseudokoreensis</name>
    <dbReference type="NCBI Taxonomy" id="2811421"/>
    <lineage>
        <taxon>Bacteria</taxon>
        <taxon>Bacillati</taxon>
        <taxon>Actinomycetota</taxon>
        <taxon>Actinomycetes</taxon>
        <taxon>Mycobacteriales</taxon>
        <taxon>Nocardiaceae</taxon>
        <taxon>Rhodococcus</taxon>
    </lineage>
</organism>
<protein>
    <submittedName>
        <fullName evidence="4">Fumarylacetoacetate hydrolase family protein</fullName>
    </submittedName>
</protein>
<dbReference type="Pfam" id="PF01557">
    <property type="entry name" value="FAA_hydrolase"/>
    <property type="match status" value="1"/>
</dbReference>
<feature type="domain" description="Fumarylacetoacetase-like C-terminal" evidence="3">
    <location>
        <begin position="73"/>
        <end position="278"/>
    </location>
</feature>
<sequence>MQLARIKATAGVDFAVRGKNDEPWTCLTDLGMDVSRTAEAISRWSDIDEAYTRSVGAGVTDPELLCPVVSPSKIVAIGLNYMDHIRETNSPVPEQPVVFAKYPSSLNSPRGPILVDPHLTEQVDYEVELAVVIGTEARRLTRDNALDCVFGYAIANDVSARDLQRRDSQLSRSKGFDTFCPIGPWITVADSAGSPQDLRISSWVNGETRQDSSTDQMLFTVADLLVHLSASMTLEAGDVILTGTPPGVGVGHEPPMFLKDGDVVRCEIAGLGELRNTIRTDPGARLPETVLRQSI</sequence>
<comment type="similarity">
    <text evidence="1">Belongs to the FAH family.</text>
</comment>
<dbReference type="InterPro" id="IPR011234">
    <property type="entry name" value="Fumarylacetoacetase-like_C"/>
</dbReference>
<dbReference type="Gene3D" id="3.90.850.10">
    <property type="entry name" value="Fumarylacetoacetase-like, C-terminal domain"/>
    <property type="match status" value="1"/>
</dbReference>
<evidence type="ECO:0000256" key="2">
    <source>
        <dbReference type="ARBA" id="ARBA00022723"/>
    </source>
</evidence>
<dbReference type="InterPro" id="IPR051121">
    <property type="entry name" value="FAH"/>
</dbReference>
<evidence type="ECO:0000313" key="5">
    <source>
        <dbReference type="Proteomes" id="UP000662986"/>
    </source>
</evidence>
<keyword evidence="4" id="KW-0378">Hydrolase</keyword>
<gene>
    <name evidence="4" type="ORF">JWS13_36715</name>
</gene>
<evidence type="ECO:0000313" key="4">
    <source>
        <dbReference type="EMBL" id="QSE93752.1"/>
    </source>
</evidence>
<dbReference type="GO" id="GO:0016787">
    <property type="term" value="F:hydrolase activity"/>
    <property type="evidence" value="ECO:0007669"/>
    <property type="project" value="UniProtKB-KW"/>
</dbReference>
<proteinExistence type="inferred from homology"/>
<keyword evidence="2" id="KW-0479">Metal-binding</keyword>
<keyword evidence="5" id="KW-1185">Reference proteome</keyword>
<dbReference type="PANTHER" id="PTHR42796:SF4">
    <property type="entry name" value="FUMARYLACETOACETATE HYDROLASE DOMAIN-CONTAINING PROTEIN 2A"/>
    <property type="match status" value="1"/>
</dbReference>
<accession>A0A974WAI8</accession>
<dbReference type="RefSeq" id="WP_206010236.1">
    <property type="nucleotide sequence ID" value="NZ_CP070619.1"/>
</dbReference>
<dbReference type="PANTHER" id="PTHR42796">
    <property type="entry name" value="FUMARYLACETOACETATE HYDROLASE DOMAIN-CONTAINING PROTEIN 2A-RELATED"/>
    <property type="match status" value="1"/>
</dbReference>
<reference evidence="4 5" key="1">
    <citation type="journal article" date="2021" name="Microbiol. Resour. Announc.">
        <title>Complete Genome Sequences of Two Rhodococcus sp. Strains with Large and Linear Chromosomes, Isolated from Apple Rhizosphere.</title>
        <authorList>
            <person name="Benning S."/>
            <person name="Brugnone N."/>
            <person name="Siani R."/>
            <person name="Kublik S."/>
            <person name="Schloter M."/>
            <person name="Rad V."/>
        </authorList>
    </citation>
    <scope>NUCLEOTIDE SEQUENCE [LARGE SCALE GENOMIC DNA]</scope>
    <source>
        <strain evidence="4 5">R79</strain>
    </source>
</reference>
<dbReference type="Proteomes" id="UP000662986">
    <property type="component" value="Chromosome"/>
</dbReference>
<reference evidence="4 5" key="2">
    <citation type="journal article" date="2022" name="Arch. Microbiol.">
        <title>Rhodococcus pseudokoreensis sp. nov. isolated from the rhizosphere of young M26 apple rootstocks.</title>
        <authorList>
            <person name="Kampfer P."/>
            <person name="Glaeser S.P."/>
            <person name="Blom J."/>
            <person name="Wolf J."/>
            <person name="Benning S."/>
            <person name="Schloter M."/>
            <person name="Neumann-Schaal M."/>
        </authorList>
    </citation>
    <scope>NUCLEOTIDE SEQUENCE [LARGE SCALE GENOMIC DNA]</scope>
    <source>
        <strain evidence="4 5">R79</strain>
    </source>
</reference>
<name>A0A974WAI8_9NOCA</name>
<evidence type="ECO:0000256" key="1">
    <source>
        <dbReference type="ARBA" id="ARBA00010211"/>
    </source>
</evidence>
<evidence type="ECO:0000259" key="3">
    <source>
        <dbReference type="Pfam" id="PF01557"/>
    </source>
</evidence>
<dbReference type="SUPFAM" id="SSF56529">
    <property type="entry name" value="FAH"/>
    <property type="match status" value="1"/>
</dbReference>
<dbReference type="EMBL" id="CP070619">
    <property type="protein sequence ID" value="QSE93752.1"/>
    <property type="molecule type" value="Genomic_DNA"/>
</dbReference>